<feature type="transmembrane region" description="Helical" evidence="8">
    <location>
        <begin position="12"/>
        <end position="33"/>
    </location>
</feature>
<dbReference type="Pfam" id="PF01032">
    <property type="entry name" value="FecCD"/>
    <property type="match status" value="1"/>
</dbReference>
<keyword evidence="5 8" id="KW-0812">Transmembrane</keyword>
<name>A0A1T2XNF8_9BACL</name>
<dbReference type="PANTHER" id="PTHR30472">
    <property type="entry name" value="FERRIC ENTEROBACTIN TRANSPORT SYSTEM PERMEASE PROTEIN"/>
    <property type="match status" value="1"/>
</dbReference>
<evidence type="ECO:0000256" key="8">
    <source>
        <dbReference type="SAM" id="Phobius"/>
    </source>
</evidence>
<accession>A0A1T2XNF8</accession>
<dbReference type="EMBL" id="MSZX01000001">
    <property type="protein sequence ID" value="OPA81414.1"/>
    <property type="molecule type" value="Genomic_DNA"/>
</dbReference>
<feature type="transmembrane region" description="Helical" evidence="8">
    <location>
        <begin position="202"/>
        <end position="221"/>
    </location>
</feature>
<keyword evidence="3" id="KW-0813">Transport</keyword>
<dbReference type="AlphaFoldDB" id="A0A1T2XNF8"/>
<evidence type="ECO:0000256" key="3">
    <source>
        <dbReference type="ARBA" id="ARBA00022448"/>
    </source>
</evidence>
<evidence type="ECO:0000256" key="4">
    <source>
        <dbReference type="ARBA" id="ARBA00022475"/>
    </source>
</evidence>
<feature type="transmembrane region" description="Helical" evidence="8">
    <location>
        <begin position="159"/>
        <end position="182"/>
    </location>
</feature>
<keyword evidence="7 8" id="KW-0472">Membrane</keyword>
<comment type="subcellular location">
    <subcellularLocation>
        <location evidence="1">Cell membrane</location>
        <topology evidence="1">Multi-pass membrane protein</topology>
    </subcellularLocation>
</comment>
<dbReference type="Proteomes" id="UP000190188">
    <property type="component" value="Unassembled WGS sequence"/>
</dbReference>
<protein>
    <submittedName>
        <fullName evidence="9">Iron ABC transporter permease</fullName>
    </submittedName>
</protein>
<dbReference type="GO" id="GO:0022857">
    <property type="term" value="F:transmembrane transporter activity"/>
    <property type="evidence" value="ECO:0007669"/>
    <property type="project" value="InterPro"/>
</dbReference>
<feature type="transmembrane region" description="Helical" evidence="8">
    <location>
        <begin position="248"/>
        <end position="274"/>
    </location>
</feature>
<comment type="caution">
    <text evidence="9">The sequence shown here is derived from an EMBL/GenBank/DDBJ whole genome shotgun (WGS) entry which is preliminary data.</text>
</comment>
<keyword evidence="10" id="KW-1185">Reference proteome</keyword>
<evidence type="ECO:0000313" key="9">
    <source>
        <dbReference type="EMBL" id="OPA81414.1"/>
    </source>
</evidence>
<feature type="transmembrane region" description="Helical" evidence="8">
    <location>
        <begin position="123"/>
        <end position="147"/>
    </location>
</feature>
<evidence type="ECO:0000256" key="6">
    <source>
        <dbReference type="ARBA" id="ARBA00022989"/>
    </source>
</evidence>
<proteinExistence type="inferred from homology"/>
<evidence type="ECO:0000256" key="1">
    <source>
        <dbReference type="ARBA" id="ARBA00004651"/>
    </source>
</evidence>
<dbReference type="GO" id="GO:0033214">
    <property type="term" value="P:siderophore-iron import into cell"/>
    <property type="evidence" value="ECO:0007669"/>
    <property type="project" value="TreeGrafter"/>
</dbReference>
<evidence type="ECO:0000256" key="5">
    <source>
        <dbReference type="ARBA" id="ARBA00022692"/>
    </source>
</evidence>
<dbReference type="PANTHER" id="PTHR30472:SF64">
    <property type="entry name" value="IRON(3+)-HYDROXAMATE IMPORT SYSTEM PERMEASE PROTEIN FHUG"/>
    <property type="match status" value="1"/>
</dbReference>
<feature type="transmembrane region" description="Helical" evidence="8">
    <location>
        <begin position="66"/>
        <end position="86"/>
    </location>
</feature>
<dbReference type="InterPro" id="IPR000522">
    <property type="entry name" value="ABC_transptr_permease_BtuC"/>
</dbReference>
<evidence type="ECO:0000313" key="10">
    <source>
        <dbReference type="Proteomes" id="UP000190188"/>
    </source>
</evidence>
<dbReference type="GO" id="GO:0005886">
    <property type="term" value="C:plasma membrane"/>
    <property type="evidence" value="ECO:0007669"/>
    <property type="project" value="UniProtKB-SubCell"/>
</dbReference>
<dbReference type="RefSeq" id="WP_078497151.1">
    <property type="nucleotide sequence ID" value="NZ_MSZX01000001.1"/>
</dbReference>
<keyword evidence="4" id="KW-1003">Cell membrane</keyword>
<evidence type="ECO:0000256" key="2">
    <source>
        <dbReference type="ARBA" id="ARBA00007935"/>
    </source>
</evidence>
<dbReference type="SUPFAM" id="SSF81345">
    <property type="entry name" value="ABC transporter involved in vitamin B12 uptake, BtuC"/>
    <property type="match status" value="1"/>
</dbReference>
<dbReference type="Gene3D" id="1.10.3470.10">
    <property type="entry name" value="ABC transporter involved in vitamin B12 uptake, BtuC"/>
    <property type="match status" value="1"/>
</dbReference>
<dbReference type="FunFam" id="1.10.3470.10:FF:000001">
    <property type="entry name" value="Vitamin B12 ABC transporter permease BtuC"/>
    <property type="match status" value="1"/>
</dbReference>
<feature type="transmembrane region" description="Helical" evidence="8">
    <location>
        <begin position="320"/>
        <end position="337"/>
    </location>
</feature>
<organism evidence="9 10">
    <name type="scientific">Paenibacillus selenitireducens</name>
    <dbReference type="NCBI Taxonomy" id="1324314"/>
    <lineage>
        <taxon>Bacteria</taxon>
        <taxon>Bacillati</taxon>
        <taxon>Bacillota</taxon>
        <taxon>Bacilli</taxon>
        <taxon>Bacillales</taxon>
        <taxon>Paenibacillaceae</taxon>
        <taxon>Paenibacillus</taxon>
    </lineage>
</organism>
<dbReference type="STRING" id="1324314.BVG16_03645"/>
<feature type="transmembrane region" description="Helical" evidence="8">
    <location>
        <begin position="289"/>
        <end position="308"/>
    </location>
</feature>
<comment type="similarity">
    <text evidence="2">Belongs to the binding-protein-dependent transport system permease family. FecCD subfamily.</text>
</comment>
<feature type="transmembrane region" description="Helical" evidence="8">
    <location>
        <begin position="98"/>
        <end position="117"/>
    </location>
</feature>
<dbReference type="InterPro" id="IPR037294">
    <property type="entry name" value="ABC_BtuC-like"/>
</dbReference>
<evidence type="ECO:0000256" key="7">
    <source>
        <dbReference type="ARBA" id="ARBA00023136"/>
    </source>
</evidence>
<reference evidence="9 10" key="1">
    <citation type="submission" date="2017-01" db="EMBL/GenBank/DDBJ databases">
        <title>Genome analysis of Paenibacillus selenitrireducens ES3-24.</title>
        <authorList>
            <person name="Xu D."/>
            <person name="Yao R."/>
            <person name="Zheng S."/>
        </authorList>
    </citation>
    <scope>NUCLEOTIDE SEQUENCE [LARGE SCALE GENOMIC DNA]</scope>
    <source>
        <strain evidence="9 10">ES3-24</strain>
    </source>
</reference>
<keyword evidence="6 8" id="KW-1133">Transmembrane helix</keyword>
<sequence>MAQHLRGQRKKLRFTSIVVILSVLVVLMFIVSMNTGFIRLAPLDVIKTLFGGGTSKQHLILFDFRLPRIVIAILVGAGLATAGAILQGVSKNGLADPGILGINAGAGLAVILFISYYPSKETAPVFMIPVLALLGAGLTAFIIYILAYKKNEGISPIRLILVGIAVAAGVYALTLVLTIRLSPENFQFVATWLAGNIWGTNWKFVLALLPWIMVLIPFSMYKSKVLNVMNLGDHVATGLGASLKKEQFWLILTAVGLAGSCVAVGGGIGFLGLIGPHLARRLVGPQHQYMLPVSALLGSLLLVTADAIARTILQPTEIPVGIVVAVIGAPYFLFLLVKTK</sequence>
<gene>
    <name evidence="9" type="ORF">BVG16_03645</name>
</gene>
<dbReference type="OrthoDB" id="9811721at2"/>
<dbReference type="CDD" id="cd06550">
    <property type="entry name" value="TM_ABC_iron-siderophores_like"/>
    <property type="match status" value="1"/>
</dbReference>